<feature type="transmembrane region" description="Helical" evidence="7">
    <location>
        <begin position="74"/>
        <end position="92"/>
    </location>
</feature>
<feature type="transmembrane region" description="Helical" evidence="7">
    <location>
        <begin position="359"/>
        <end position="381"/>
    </location>
</feature>
<gene>
    <name evidence="9" type="ORF">DWX06_00210</name>
    <name evidence="8" type="ORF">DWY38_12375</name>
</gene>
<comment type="caution">
    <text evidence="8">The sequence shown here is derived from an EMBL/GenBank/DDBJ whole genome shotgun (WGS) entry which is preliminary data.</text>
</comment>
<comment type="subcellular location">
    <subcellularLocation>
        <location evidence="1">Cell membrane</location>
        <topology evidence="1">Multi-pass membrane protein</topology>
    </subcellularLocation>
</comment>
<evidence type="ECO:0000313" key="11">
    <source>
        <dbReference type="Proteomes" id="UP000284296"/>
    </source>
</evidence>
<dbReference type="EMBL" id="QRXG01000001">
    <property type="protein sequence ID" value="RGT84609.1"/>
    <property type="molecule type" value="Genomic_DNA"/>
</dbReference>
<evidence type="ECO:0000313" key="8">
    <source>
        <dbReference type="EMBL" id="RGR53078.1"/>
    </source>
</evidence>
<evidence type="ECO:0000256" key="4">
    <source>
        <dbReference type="ARBA" id="ARBA00022692"/>
    </source>
</evidence>
<protein>
    <submittedName>
        <fullName evidence="8">MFS transporter</fullName>
    </submittedName>
</protein>
<feature type="transmembrane region" description="Helical" evidence="7">
    <location>
        <begin position="98"/>
        <end position="121"/>
    </location>
</feature>
<keyword evidence="4 7" id="KW-0812">Transmembrane</keyword>
<feature type="transmembrane region" description="Helical" evidence="7">
    <location>
        <begin position="133"/>
        <end position="153"/>
    </location>
</feature>
<evidence type="ECO:0000256" key="2">
    <source>
        <dbReference type="ARBA" id="ARBA00022448"/>
    </source>
</evidence>
<dbReference type="InterPro" id="IPR050171">
    <property type="entry name" value="MFS_Transporters"/>
</dbReference>
<evidence type="ECO:0000256" key="3">
    <source>
        <dbReference type="ARBA" id="ARBA00022475"/>
    </source>
</evidence>
<feature type="transmembrane region" description="Helical" evidence="7">
    <location>
        <begin position="246"/>
        <end position="264"/>
    </location>
</feature>
<evidence type="ECO:0000313" key="10">
    <source>
        <dbReference type="Proteomes" id="UP000266066"/>
    </source>
</evidence>
<feature type="transmembrane region" description="Helical" evidence="7">
    <location>
        <begin position="165"/>
        <end position="188"/>
    </location>
</feature>
<dbReference type="SUPFAM" id="SSF103473">
    <property type="entry name" value="MFS general substrate transporter"/>
    <property type="match status" value="1"/>
</dbReference>
<keyword evidence="3" id="KW-1003">Cell membrane</keyword>
<organism evidence="8 10">
    <name type="scientific">Agathobacter rectalis</name>
    <dbReference type="NCBI Taxonomy" id="39491"/>
    <lineage>
        <taxon>Bacteria</taxon>
        <taxon>Bacillati</taxon>
        <taxon>Bacillota</taxon>
        <taxon>Clostridia</taxon>
        <taxon>Lachnospirales</taxon>
        <taxon>Lachnospiraceae</taxon>
        <taxon>Agathobacter</taxon>
    </lineage>
</organism>
<dbReference type="InterPro" id="IPR011701">
    <property type="entry name" value="MFS"/>
</dbReference>
<dbReference type="GO" id="GO:0022857">
    <property type="term" value="F:transmembrane transporter activity"/>
    <property type="evidence" value="ECO:0007669"/>
    <property type="project" value="InterPro"/>
</dbReference>
<feature type="transmembrane region" description="Helical" evidence="7">
    <location>
        <begin position="209"/>
        <end position="234"/>
    </location>
</feature>
<dbReference type="CDD" id="cd06174">
    <property type="entry name" value="MFS"/>
    <property type="match status" value="1"/>
</dbReference>
<feature type="transmembrane region" description="Helical" evidence="7">
    <location>
        <begin position="294"/>
        <end position="319"/>
    </location>
</feature>
<dbReference type="Proteomes" id="UP000284296">
    <property type="component" value="Unassembled WGS sequence"/>
</dbReference>
<dbReference type="AlphaFoldDB" id="A0A395V0J7"/>
<keyword evidence="6 7" id="KW-0472">Membrane</keyword>
<dbReference type="PANTHER" id="PTHR23517">
    <property type="entry name" value="RESISTANCE PROTEIN MDTM, PUTATIVE-RELATED-RELATED"/>
    <property type="match status" value="1"/>
</dbReference>
<feature type="transmembrane region" description="Helical" evidence="7">
    <location>
        <begin position="46"/>
        <end position="62"/>
    </location>
</feature>
<feature type="transmembrane region" description="Helical" evidence="7">
    <location>
        <begin position="271"/>
        <end position="288"/>
    </location>
</feature>
<keyword evidence="2" id="KW-0813">Transport</keyword>
<dbReference type="Pfam" id="PF07690">
    <property type="entry name" value="MFS_1"/>
    <property type="match status" value="1"/>
</dbReference>
<feature type="transmembrane region" description="Helical" evidence="7">
    <location>
        <begin position="12"/>
        <end position="34"/>
    </location>
</feature>
<sequence>MIKMKRNIKVFNYSFILRTIGLGMFNTLFNIYILENSNFSNAFLEKFLAIGNFSMAVSSYFIGFTIDRYNKKKLMLFFSSICAICIFGEVVISNEIVMYVVSVIYGIGAAGLITIVPPILMTYKTEENRNFIVYNRAINIISLTIGALLAGLLTGKQFSISIKNVLLIVPILYIVSIIVFTLHDNIASKSREKSKERNFYLKKLVSEKYWILIIVAFLCLGFAPLLVNFINVYFYNRYNIDVSNIAYMYALINFCSGITIFFVSKMEFKSIKCIMSMVVLIILDNIILVVWNNLYIQVCCVFAYICLFELLTSYVYDIVLSKTNSNFHGRISGVIQASCNLSETLGIYIGGVMLGLKCYWLFFGISIISTVVSIISIIILMKEKDD</sequence>
<reference evidence="10 11" key="1">
    <citation type="submission" date="2018-08" db="EMBL/GenBank/DDBJ databases">
        <title>A genome reference for cultivated species of the human gut microbiota.</title>
        <authorList>
            <person name="Zou Y."/>
            <person name="Xue W."/>
            <person name="Luo G."/>
        </authorList>
    </citation>
    <scope>NUCLEOTIDE SEQUENCE [LARGE SCALE GENOMIC DNA]</scope>
    <source>
        <strain evidence="9 11">AF18-16LB</strain>
        <strain evidence="8 10">AF25-15</strain>
    </source>
</reference>
<dbReference type="InterPro" id="IPR036259">
    <property type="entry name" value="MFS_trans_sf"/>
</dbReference>
<proteinExistence type="predicted"/>
<dbReference type="Proteomes" id="UP000266066">
    <property type="component" value="Unassembled WGS sequence"/>
</dbReference>
<dbReference type="EMBL" id="QRUJ01000015">
    <property type="protein sequence ID" value="RGR53078.1"/>
    <property type="molecule type" value="Genomic_DNA"/>
</dbReference>
<name>A0A395V0J7_9FIRM</name>
<keyword evidence="5 7" id="KW-1133">Transmembrane helix</keyword>
<evidence type="ECO:0000256" key="7">
    <source>
        <dbReference type="SAM" id="Phobius"/>
    </source>
</evidence>
<evidence type="ECO:0000256" key="5">
    <source>
        <dbReference type="ARBA" id="ARBA00022989"/>
    </source>
</evidence>
<evidence type="ECO:0000256" key="1">
    <source>
        <dbReference type="ARBA" id="ARBA00004651"/>
    </source>
</evidence>
<evidence type="ECO:0000313" key="9">
    <source>
        <dbReference type="EMBL" id="RGT84609.1"/>
    </source>
</evidence>
<accession>A0A395V0J7</accession>
<dbReference type="GO" id="GO:0005886">
    <property type="term" value="C:plasma membrane"/>
    <property type="evidence" value="ECO:0007669"/>
    <property type="project" value="UniProtKB-SubCell"/>
</dbReference>
<dbReference type="Gene3D" id="1.20.1250.20">
    <property type="entry name" value="MFS general substrate transporter like domains"/>
    <property type="match status" value="1"/>
</dbReference>
<evidence type="ECO:0000256" key="6">
    <source>
        <dbReference type="ARBA" id="ARBA00023136"/>
    </source>
</evidence>